<accession>M4SMQ3</accession>
<proteinExistence type="predicted"/>
<organism evidence="2 3">
    <name type="scientific">Cyanophage S-SSM2</name>
    <dbReference type="NCBI Taxonomy" id="536464"/>
    <lineage>
        <taxon>Viruses</taxon>
        <taxon>Duplodnaviria</taxon>
        <taxon>Heunggongvirae</taxon>
        <taxon>Uroviricota</taxon>
        <taxon>Caudoviricetes</taxon>
        <taxon>Pantevenvirales</taxon>
        <taxon>Kyanoviridae</taxon>
        <taxon>Ahtivirus</taxon>
        <taxon>Ahtivirus sagseatwo</taxon>
    </lineage>
</organism>
<feature type="compositionally biased region" description="Polar residues" evidence="1">
    <location>
        <begin position="31"/>
        <end position="41"/>
    </location>
</feature>
<feature type="region of interest" description="Disordered" evidence="1">
    <location>
        <begin position="13"/>
        <end position="73"/>
    </location>
</feature>
<reference evidence="2 3" key="1">
    <citation type="submission" date="2010-11" db="EMBL/GenBank/DDBJ databases">
        <title>The Genome Sequence of Cyanophage S-SSM2.</title>
        <authorList>
            <consortium name="The Broad Institute Genome Sequencing Platform"/>
            <person name="Henn M.R."/>
            <person name="Sullivan M.S."/>
            <person name="Osburne M.S."/>
            <person name="Levin J."/>
            <person name="Malboeuf C."/>
            <person name="Casali M."/>
            <person name="Russ C."/>
            <person name="Lennon N."/>
            <person name="Chapman S.B."/>
            <person name="Erlich R."/>
            <person name="Young S.K."/>
            <person name="Yandava C."/>
            <person name="Zeng Q."/>
            <person name="Alvarado L."/>
            <person name="Anderson S."/>
            <person name="Berlin A."/>
            <person name="Chen Z."/>
            <person name="Freedman E."/>
            <person name="Gellesch M."/>
            <person name="Goldberg J."/>
            <person name="Green L."/>
            <person name="Griggs A."/>
            <person name="Gujja S."/>
            <person name="Heilman E.R."/>
            <person name="Heiman D."/>
            <person name="Hollinger A."/>
            <person name="Howarth C."/>
            <person name="Larson L."/>
            <person name="Mehta T."/>
            <person name="Pearson M."/>
            <person name="Roberts A."/>
            <person name="Ryan E."/>
            <person name="Saif S."/>
            <person name="Shea T."/>
            <person name="Shenoy N."/>
            <person name="Sisk P."/>
            <person name="Stolte C."/>
            <person name="Sykes S."/>
            <person name="White J."/>
            <person name="Yu Q."/>
            <person name="Coleman M.L."/>
            <person name="Huang K.H."/>
            <person name="Weigele P.R."/>
            <person name="DeFrancesco A.S."/>
            <person name="Kern S.E."/>
            <person name="Thompson L.R."/>
            <person name="Fu R."/>
            <person name="Hombeck B."/>
            <person name="Chisholm S.W."/>
            <person name="Haas B."/>
            <person name="Nusbaum C."/>
            <person name="Birren B."/>
        </authorList>
    </citation>
    <scope>NUCLEOTIDE SEQUENCE [LARGE SCALE GENOMIC DNA]</scope>
    <source>
        <strain evidence="2 3">S-SSM2</strain>
    </source>
</reference>
<evidence type="ECO:0000256" key="1">
    <source>
        <dbReference type="SAM" id="MobiDB-lite"/>
    </source>
</evidence>
<feature type="compositionally biased region" description="Polar residues" evidence="1">
    <location>
        <begin position="54"/>
        <end position="73"/>
    </location>
</feature>
<gene>
    <name evidence="2" type="ORF">CPLG_00014</name>
</gene>
<dbReference type="Proteomes" id="UP000225134">
    <property type="component" value="Segment"/>
</dbReference>
<evidence type="ECO:0000313" key="2">
    <source>
        <dbReference type="EMBL" id="AGH57268.1"/>
    </source>
</evidence>
<name>M4SMQ3_9CAUD</name>
<feature type="compositionally biased region" description="Low complexity" evidence="1">
    <location>
        <begin position="16"/>
        <end position="30"/>
    </location>
</feature>
<evidence type="ECO:0000313" key="3">
    <source>
        <dbReference type="Proteomes" id="UP000225134"/>
    </source>
</evidence>
<protein>
    <submittedName>
        <fullName evidence="2">Uncharacterized protein</fullName>
    </submittedName>
</protein>
<dbReference type="EMBL" id="JF974292">
    <property type="protein sequence ID" value="AGH57268.1"/>
    <property type="molecule type" value="Genomic_DNA"/>
</dbReference>
<sequence>MLYYGTMMMHDPLPLNNSIMSQISSNQNQQPKKSSTNTSKQDWQDFWENEDPQSKPSSLNEYVKRSPNQTLNE</sequence>